<dbReference type="InterPro" id="IPR029069">
    <property type="entry name" value="HotDog_dom_sf"/>
</dbReference>
<evidence type="ECO:0000313" key="2">
    <source>
        <dbReference type="Proteomes" id="UP000580043"/>
    </source>
</evidence>
<dbReference type="SUPFAM" id="SSF54637">
    <property type="entry name" value="Thioesterase/thiol ester dehydrase-isomerase"/>
    <property type="match status" value="1"/>
</dbReference>
<dbReference type="AlphaFoldDB" id="A0A848GBD6"/>
<name>A0A848GBD6_9RHOO</name>
<sequence length="143" mass="16056">MARIQIELPEKFSFYTEIQIYLTHINMARHLDNSALIGLLSEARARYFQSLGYQELDVEGVGIVVTDAALQYKSEAFHGETLVFAITPDDFNKYGCDLMWQATEKTTGREVARGKIGLIFFDYAARKPALIPGAFMARLGNLA</sequence>
<comment type="caution">
    <text evidence="1">The sequence shown here is derived from an EMBL/GenBank/DDBJ whole genome shotgun (WGS) entry which is preliminary data.</text>
</comment>
<keyword evidence="2" id="KW-1185">Reference proteome</keyword>
<dbReference type="Gene3D" id="3.10.129.10">
    <property type="entry name" value="Hotdog Thioesterase"/>
    <property type="match status" value="1"/>
</dbReference>
<gene>
    <name evidence="1" type="ORF">HHL15_23330</name>
</gene>
<accession>A0A848GBD6</accession>
<reference evidence="1 2" key="1">
    <citation type="submission" date="2020-04" db="EMBL/GenBank/DDBJ databases">
        <title>Zoogloea sp. G-4-1-14 isolated from soil.</title>
        <authorList>
            <person name="Dahal R.H."/>
        </authorList>
    </citation>
    <scope>NUCLEOTIDE SEQUENCE [LARGE SCALE GENOMIC DNA]</scope>
    <source>
        <strain evidence="1 2">G-4-1-14</strain>
    </source>
</reference>
<dbReference type="CDD" id="cd00586">
    <property type="entry name" value="4HBT"/>
    <property type="match status" value="1"/>
</dbReference>
<proteinExistence type="predicted"/>
<dbReference type="EMBL" id="JABBGA010000033">
    <property type="protein sequence ID" value="NML28690.1"/>
    <property type="molecule type" value="Genomic_DNA"/>
</dbReference>
<dbReference type="RefSeq" id="WP_169148212.1">
    <property type="nucleotide sequence ID" value="NZ_JABBGA010000033.1"/>
</dbReference>
<dbReference type="Proteomes" id="UP000580043">
    <property type="component" value="Unassembled WGS sequence"/>
</dbReference>
<protein>
    <submittedName>
        <fullName evidence="1">Thioesterase</fullName>
    </submittedName>
</protein>
<evidence type="ECO:0000313" key="1">
    <source>
        <dbReference type="EMBL" id="NML28690.1"/>
    </source>
</evidence>
<dbReference type="Pfam" id="PF13279">
    <property type="entry name" value="4HBT_2"/>
    <property type="match status" value="1"/>
</dbReference>
<organism evidence="1 2">
    <name type="scientific">Zoogloea dura</name>
    <dbReference type="NCBI Taxonomy" id="2728840"/>
    <lineage>
        <taxon>Bacteria</taxon>
        <taxon>Pseudomonadati</taxon>
        <taxon>Pseudomonadota</taxon>
        <taxon>Betaproteobacteria</taxon>
        <taxon>Rhodocyclales</taxon>
        <taxon>Zoogloeaceae</taxon>
        <taxon>Zoogloea</taxon>
    </lineage>
</organism>